<protein>
    <recommendedName>
        <fullName evidence="3">Head-tail adaptor protein</fullName>
    </recommendedName>
</protein>
<dbReference type="InterPro" id="IPR053734">
    <property type="entry name" value="Phage_Head-Tail_Connect_sf"/>
</dbReference>
<evidence type="ECO:0000313" key="2">
    <source>
        <dbReference type="Proteomes" id="UP001269144"/>
    </source>
</evidence>
<evidence type="ECO:0008006" key="3">
    <source>
        <dbReference type="Google" id="ProtNLM"/>
    </source>
</evidence>
<reference evidence="2" key="1">
    <citation type="submission" date="2023-07" db="EMBL/GenBank/DDBJ databases">
        <title>Paracoccus sp. MBLB3053 whole genome sequence.</title>
        <authorList>
            <person name="Hwang C.Y."/>
            <person name="Cho E.-S."/>
            <person name="Seo M.-J."/>
        </authorList>
    </citation>
    <scope>NUCLEOTIDE SEQUENCE [LARGE SCALE GENOMIC DNA]</scope>
    <source>
        <strain evidence="2">MBLB3053</strain>
    </source>
</reference>
<dbReference type="Proteomes" id="UP001269144">
    <property type="component" value="Unassembled WGS sequence"/>
</dbReference>
<comment type="caution">
    <text evidence="1">The sequence shown here is derived from an EMBL/GenBank/DDBJ whole genome shotgun (WGS) entry which is preliminary data.</text>
</comment>
<sequence>MSRLFDGMAGILSDVLGGEIRYFPQDGAAREIRSLFRETPIEIEGADGQLVRIEAPTWRVRRDLVPELARDDRITLEDGRTFRVMVVHHGGSPASDGFMICELASFAARTV</sequence>
<accession>A0ABU2HU78</accession>
<gene>
    <name evidence="1" type="ORF">RGQ15_13645</name>
</gene>
<dbReference type="Gene3D" id="2.40.10.180">
    <property type="entry name" value="Phage tail proteins"/>
    <property type="match status" value="1"/>
</dbReference>
<dbReference type="RefSeq" id="WP_311160857.1">
    <property type="nucleotide sequence ID" value="NZ_JAVQLW010000001.1"/>
</dbReference>
<keyword evidence="2" id="KW-1185">Reference proteome</keyword>
<evidence type="ECO:0000313" key="1">
    <source>
        <dbReference type="EMBL" id="MDS9468608.1"/>
    </source>
</evidence>
<dbReference type="EMBL" id="JAVQLW010000001">
    <property type="protein sequence ID" value="MDS9468608.1"/>
    <property type="molecule type" value="Genomic_DNA"/>
</dbReference>
<dbReference type="InterPro" id="IPR008018">
    <property type="entry name" value="Phage_tail_attach_FII"/>
</dbReference>
<organism evidence="1 2">
    <name type="scientific">Paracoccus aurantius</name>
    <dbReference type="NCBI Taxonomy" id="3073814"/>
    <lineage>
        <taxon>Bacteria</taxon>
        <taxon>Pseudomonadati</taxon>
        <taxon>Pseudomonadota</taxon>
        <taxon>Alphaproteobacteria</taxon>
        <taxon>Rhodobacterales</taxon>
        <taxon>Paracoccaceae</taxon>
        <taxon>Paracoccus</taxon>
    </lineage>
</organism>
<name>A0ABU2HU78_9RHOB</name>
<proteinExistence type="predicted"/>
<dbReference type="Pfam" id="PF05354">
    <property type="entry name" value="Phage_attach"/>
    <property type="match status" value="1"/>
</dbReference>